<evidence type="ECO:0000259" key="2">
    <source>
        <dbReference type="Pfam" id="PF07603"/>
    </source>
</evidence>
<protein>
    <recommendedName>
        <fullName evidence="2">Lcl C-terminal domain-containing protein</fullName>
    </recommendedName>
</protein>
<sequence length="343" mass="38464">MLFPVDRNSTFTFSAALAHAIIAPTMKYLVFLIAMAAGVHFIAIVSSLSPRLKRLAFAFMVVSFLFNSMASINFLSMEYYRGPVRGFEVTFADLIAWGLALGMMIRTPQKIVWKSRFTLILLLFFLYTIFSLVRAGNSILGWVAIWQLARMGALYWVTVNFFRTEDVSKQAIQSLVGAYIASGIILALNTFKQKYLDGIYRAWAFFDHSNTIPSFALIILCVLLVWLLYEKQASLIHFLLALVAALGTLFAIFTTGSETAATACDSLAIKTYSDWFLPSKEELSLLFTNLARTGKDTFLKEGYAYWSSSSFDAERAWAQGFSNGVQGRVEKSELLVVRAIRAF</sequence>
<feature type="transmembrane region" description="Helical" evidence="1">
    <location>
        <begin position="236"/>
        <end position="256"/>
    </location>
</feature>
<accession>A0A644XIA3</accession>
<keyword evidence="1" id="KW-0812">Transmembrane</keyword>
<gene>
    <name evidence="3" type="ORF">SDC9_60194</name>
</gene>
<feature type="transmembrane region" description="Helical" evidence="1">
    <location>
        <begin position="87"/>
        <end position="105"/>
    </location>
</feature>
<feature type="transmembrane region" description="Helical" evidence="1">
    <location>
        <begin position="117"/>
        <end position="133"/>
    </location>
</feature>
<keyword evidence="1" id="KW-1133">Transmembrane helix</keyword>
<dbReference type="Pfam" id="PF07603">
    <property type="entry name" value="Lcl_C"/>
    <property type="match status" value="1"/>
</dbReference>
<feature type="transmembrane region" description="Helical" evidence="1">
    <location>
        <begin position="55"/>
        <end position="75"/>
    </location>
</feature>
<reference evidence="3" key="1">
    <citation type="submission" date="2019-08" db="EMBL/GenBank/DDBJ databases">
        <authorList>
            <person name="Kucharzyk K."/>
            <person name="Murdoch R.W."/>
            <person name="Higgins S."/>
            <person name="Loffler F."/>
        </authorList>
    </citation>
    <scope>NUCLEOTIDE SEQUENCE</scope>
</reference>
<feature type="transmembrane region" description="Helical" evidence="1">
    <location>
        <begin position="139"/>
        <end position="159"/>
    </location>
</feature>
<keyword evidence="1" id="KW-0472">Membrane</keyword>
<comment type="caution">
    <text evidence="3">The sequence shown here is derived from an EMBL/GenBank/DDBJ whole genome shotgun (WGS) entry which is preliminary data.</text>
</comment>
<dbReference type="AlphaFoldDB" id="A0A644XIA3"/>
<evidence type="ECO:0000256" key="1">
    <source>
        <dbReference type="SAM" id="Phobius"/>
    </source>
</evidence>
<evidence type="ECO:0000313" key="3">
    <source>
        <dbReference type="EMBL" id="MPM13834.1"/>
    </source>
</evidence>
<name>A0A644XIA3_9ZZZZ</name>
<feature type="transmembrane region" description="Helical" evidence="1">
    <location>
        <begin position="171"/>
        <end position="191"/>
    </location>
</feature>
<dbReference type="InterPro" id="IPR011460">
    <property type="entry name" value="Lcl_C"/>
</dbReference>
<proteinExistence type="predicted"/>
<feature type="transmembrane region" description="Helical" evidence="1">
    <location>
        <begin position="211"/>
        <end position="229"/>
    </location>
</feature>
<feature type="domain" description="Lcl C-terminal" evidence="2">
    <location>
        <begin position="257"/>
        <end position="341"/>
    </location>
</feature>
<organism evidence="3">
    <name type="scientific">bioreactor metagenome</name>
    <dbReference type="NCBI Taxonomy" id="1076179"/>
    <lineage>
        <taxon>unclassified sequences</taxon>
        <taxon>metagenomes</taxon>
        <taxon>ecological metagenomes</taxon>
    </lineage>
</organism>
<dbReference type="EMBL" id="VSSQ01002180">
    <property type="protein sequence ID" value="MPM13834.1"/>
    <property type="molecule type" value="Genomic_DNA"/>
</dbReference>
<feature type="transmembrane region" description="Helical" evidence="1">
    <location>
        <begin position="28"/>
        <end position="48"/>
    </location>
</feature>